<dbReference type="OrthoDB" id="6995at2157"/>
<dbReference type="RefSeq" id="WP_048098820.1">
    <property type="nucleotide sequence ID" value="NZ_JFZT01000017.1"/>
</dbReference>
<sequence>MDKINNMILFYLLKDFKASQRSIATRIGISSPAVNYRVNKLFSEGIIRKVSLYINPNFYGKYHGYVSFKNTKDWKGEYIFKVNCLEKTNIYEIEARTLEELNSKFKVMSDVMGEPAMMYIPSQIPLNPSSFDIKLVSLLKEDPQRDASEIADLMKVSTKTVRRHLRYLEGKGLIRLVPIIDIAKAEMFMFAIFTRNIEMGKKFFSSTSFRQITDEKAGIFVNIAENFLDIKDRYFKFREFDEDADLMIALSYDFS</sequence>
<keyword evidence="3" id="KW-0804">Transcription</keyword>
<dbReference type="GO" id="GO:0003700">
    <property type="term" value="F:DNA-binding transcription factor activity"/>
    <property type="evidence" value="ECO:0007669"/>
    <property type="project" value="InterPro"/>
</dbReference>
<dbReference type="SMART" id="SM00344">
    <property type="entry name" value="HTH_ASNC"/>
    <property type="match status" value="1"/>
</dbReference>
<keyword evidence="1" id="KW-0805">Transcription regulation</keyword>
<name>A0A031LUG7_9CREN</name>
<dbReference type="STRING" id="1160895.CM19_02515"/>
<dbReference type="GO" id="GO:0043565">
    <property type="term" value="F:sequence-specific DNA binding"/>
    <property type="evidence" value="ECO:0007669"/>
    <property type="project" value="InterPro"/>
</dbReference>
<dbReference type="PROSITE" id="PS50956">
    <property type="entry name" value="HTH_ASNC_2"/>
    <property type="match status" value="1"/>
</dbReference>
<dbReference type="Proteomes" id="UP000024332">
    <property type="component" value="Unassembled WGS sequence"/>
</dbReference>
<dbReference type="InterPro" id="IPR001845">
    <property type="entry name" value="HTH_ArsR_DNA-bd_dom"/>
</dbReference>
<feature type="domain" description="HTH asnC-type" evidence="4">
    <location>
        <begin position="1"/>
        <end position="62"/>
    </location>
</feature>
<dbReference type="InterPro" id="IPR036388">
    <property type="entry name" value="WH-like_DNA-bd_sf"/>
</dbReference>
<organism evidence="5 6">
    <name type="scientific">Candidatus Acidianus copahuensis</name>
    <dbReference type="NCBI Taxonomy" id="1160895"/>
    <lineage>
        <taxon>Archaea</taxon>
        <taxon>Thermoproteota</taxon>
        <taxon>Thermoprotei</taxon>
        <taxon>Sulfolobales</taxon>
        <taxon>Sulfolobaceae</taxon>
        <taxon>Acidianus</taxon>
    </lineage>
</organism>
<dbReference type="AlphaFoldDB" id="A0A031LUG7"/>
<reference evidence="5 6" key="1">
    <citation type="submission" date="2014-03" db="EMBL/GenBank/DDBJ databases">
        <title>Draft genome sequence of the novel thermoacidophilic archaea Acidianus copahuensis ALE1 strain, isolated from Copahue volcanic area in Neuquen Argentina.</title>
        <authorList>
            <person name="Urbieta M.S."/>
            <person name="Rascovan N."/>
            <person name="Castro C."/>
            <person name="Revale S."/>
            <person name="Giaveno M.A."/>
            <person name="Vazquez M.P."/>
            <person name="Donati E.R."/>
        </authorList>
    </citation>
    <scope>NUCLEOTIDE SEQUENCE [LARGE SCALE GENOMIC DNA]</scope>
    <source>
        <strain evidence="5 6">ALE1</strain>
    </source>
</reference>
<keyword evidence="2" id="KW-0238">DNA-binding</keyword>
<dbReference type="InterPro" id="IPR000485">
    <property type="entry name" value="AsnC-type_HTH_dom"/>
</dbReference>
<evidence type="ECO:0000313" key="5">
    <source>
        <dbReference type="EMBL" id="EZQ11089.1"/>
    </source>
</evidence>
<evidence type="ECO:0000256" key="1">
    <source>
        <dbReference type="ARBA" id="ARBA00023015"/>
    </source>
</evidence>
<dbReference type="InterPro" id="IPR019888">
    <property type="entry name" value="Tscrpt_reg_AsnC-like"/>
</dbReference>
<evidence type="ECO:0000259" key="4">
    <source>
        <dbReference type="PROSITE" id="PS50956"/>
    </source>
</evidence>
<dbReference type="Pfam" id="PF01022">
    <property type="entry name" value="HTH_5"/>
    <property type="match status" value="1"/>
</dbReference>
<dbReference type="Gene3D" id="1.10.10.10">
    <property type="entry name" value="Winged helix-like DNA-binding domain superfamily/Winged helix DNA-binding domain"/>
    <property type="match status" value="2"/>
</dbReference>
<dbReference type="InterPro" id="IPR050684">
    <property type="entry name" value="HTH-Siroheme_Decarb"/>
</dbReference>
<dbReference type="CDD" id="cd00090">
    <property type="entry name" value="HTH_ARSR"/>
    <property type="match status" value="1"/>
</dbReference>
<evidence type="ECO:0000256" key="2">
    <source>
        <dbReference type="ARBA" id="ARBA00023125"/>
    </source>
</evidence>
<protein>
    <submittedName>
        <fullName evidence="5">AsnC family transcriptional regulator</fullName>
    </submittedName>
</protein>
<dbReference type="PANTHER" id="PTHR43413:SF8">
    <property type="entry name" value="HTH-TYPE TRANSCRIPTIONAL REGULATOR PTR1"/>
    <property type="match status" value="1"/>
</dbReference>
<accession>A0A031LUG7</accession>
<dbReference type="InterPro" id="IPR036390">
    <property type="entry name" value="WH_DNA-bd_sf"/>
</dbReference>
<evidence type="ECO:0000256" key="3">
    <source>
        <dbReference type="ARBA" id="ARBA00023163"/>
    </source>
</evidence>
<comment type="caution">
    <text evidence="5">The sequence shown here is derived from an EMBL/GenBank/DDBJ whole genome shotgun (WGS) entry which is preliminary data.</text>
</comment>
<dbReference type="PANTHER" id="PTHR43413">
    <property type="entry name" value="TRANSCRIPTIONAL REGULATOR, ASNC FAMILY"/>
    <property type="match status" value="1"/>
</dbReference>
<keyword evidence="6" id="KW-1185">Reference proteome</keyword>
<dbReference type="InterPro" id="IPR011991">
    <property type="entry name" value="ArsR-like_HTH"/>
</dbReference>
<evidence type="ECO:0000313" key="6">
    <source>
        <dbReference type="Proteomes" id="UP000024332"/>
    </source>
</evidence>
<proteinExistence type="predicted"/>
<dbReference type="EMBL" id="JFZT01000017">
    <property type="protein sequence ID" value="EZQ11089.1"/>
    <property type="molecule type" value="Genomic_DNA"/>
</dbReference>
<dbReference type="PRINTS" id="PR00033">
    <property type="entry name" value="HTHASNC"/>
</dbReference>
<dbReference type="Pfam" id="PF13412">
    <property type="entry name" value="HTH_24"/>
    <property type="match status" value="1"/>
</dbReference>
<dbReference type="SUPFAM" id="SSF46785">
    <property type="entry name" value="Winged helix' DNA-binding domain"/>
    <property type="match status" value="2"/>
</dbReference>
<gene>
    <name evidence="5" type="ORF">CM19_02515</name>
</gene>